<organism evidence="1 2">
    <name type="scientific">Austropuccinia psidii MF-1</name>
    <dbReference type="NCBI Taxonomy" id="1389203"/>
    <lineage>
        <taxon>Eukaryota</taxon>
        <taxon>Fungi</taxon>
        <taxon>Dikarya</taxon>
        <taxon>Basidiomycota</taxon>
        <taxon>Pucciniomycotina</taxon>
        <taxon>Pucciniomycetes</taxon>
        <taxon>Pucciniales</taxon>
        <taxon>Sphaerophragmiaceae</taxon>
        <taxon>Austropuccinia</taxon>
    </lineage>
</organism>
<name>A0A9Q3ES88_9BASI</name>
<evidence type="ECO:0000313" key="1">
    <source>
        <dbReference type="EMBL" id="MBW0526114.1"/>
    </source>
</evidence>
<accession>A0A9Q3ES88</accession>
<reference evidence="1" key="1">
    <citation type="submission" date="2021-03" db="EMBL/GenBank/DDBJ databases">
        <title>Draft genome sequence of rust myrtle Austropuccinia psidii MF-1, a brazilian biotype.</title>
        <authorList>
            <person name="Quecine M.C."/>
            <person name="Pachon D.M.R."/>
            <person name="Bonatelli M.L."/>
            <person name="Correr F.H."/>
            <person name="Franceschini L.M."/>
            <person name="Leite T.F."/>
            <person name="Margarido G.R.A."/>
            <person name="Almeida C.A."/>
            <person name="Ferrarezi J.A."/>
            <person name="Labate C.A."/>
        </authorList>
    </citation>
    <scope>NUCLEOTIDE SEQUENCE</scope>
    <source>
        <strain evidence="1">MF-1</strain>
    </source>
</reference>
<gene>
    <name evidence="1" type="ORF">O181_065829</name>
</gene>
<dbReference type="AlphaFoldDB" id="A0A9Q3ES88"/>
<protein>
    <submittedName>
        <fullName evidence="1">Uncharacterized protein</fullName>
    </submittedName>
</protein>
<evidence type="ECO:0000313" key="2">
    <source>
        <dbReference type="Proteomes" id="UP000765509"/>
    </source>
</evidence>
<dbReference type="Proteomes" id="UP000765509">
    <property type="component" value="Unassembled WGS sequence"/>
</dbReference>
<comment type="caution">
    <text evidence="1">The sequence shown here is derived from an EMBL/GenBank/DDBJ whole genome shotgun (WGS) entry which is preliminary data.</text>
</comment>
<proteinExistence type="predicted"/>
<keyword evidence="2" id="KW-1185">Reference proteome</keyword>
<sequence length="105" mass="11668">MHTDWPQVSTHKWVSVCSQAEHLNKKIAGWKTGSKMSSRCVTRRGVRMKACGCLTMSTRNEQAGPVIICPNNGTGVNPLFVYDPNKQSSHYDPLTLTWITHASVP</sequence>
<dbReference type="EMBL" id="AVOT02032371">
    <property type="protein sequence ID" value="MBW0526114.1"/>
    <property type="molecule type" value="Genomic_DNA"/>
</dbReference>